<dbReference type="EMBL" id="CABWIB010000001">
    <property type="protein sequence ID" value="VWL85349.1"/>
    <property type="molecule type" value="Genomic_DNA"/>
</dbReference>
<dbReference type="Gene3D" id="2.40.128.130">
    <property type="entry name" value="Autotransporter beta-domain"/>
    <property type="match status" value="1"/>
</dbReference>
<feature type="domain" description="Autotransporter" evidence="2">
    <location>
        <begin position="561"/>
        <end position="669"/>
    </location>
</feature>
<dbReference type="RefSeq" id="WP_156683355.1">
    <property type="nucleotide sequence ID" value="NZ_CABWIB010000001.1"/>
</dbReference>
<gene>
    <name evidence="3" type="ORF">OMES3154_00634</name>
</gene>
<reference evidence="3 4" key="1">
    <citation type="submission" date="2019-10" db="EMBL/GenBank/DDBJ databases">
        <authorList>
            <person name="Blom J."/>
        </authorList>
    </citation>
    <scope>NUCLEOTIDE SEQUENCE [LARGE SCALE GENOMIC DNA]</scope>
    <source>
        <strain evidence="3 4">ES3154-GLU</strain>
    </source>
</reference>
<accession>A0A6I8M5X9</accession>
<protein>
    <recommendedName>
        <fullName evidence="2">Autotransporter domain-containing protein</fullName>
    </recommendedName>
</protein>
<name>A0A6I8M5X9_9FUSO</name>
<feature type="signal peptide" evidence="1">
    <location>
        <begin position="1"/>
        <end position="22"/>
    </location>
</feature>
<evidence type="ECO:0000313" key="3">
    <source>
        <dbReference type="EMBL" id="VWL85349.1"/>
    </source>
</evidence>
<dbReference type="Pfam" id="PF03797">
    <property type="entry name" value="Autotransporter"/>
    <property type="match status" value="1"/>
</dbReference>
<dbReference type="InterPro" id="IPR036709">
    <property type="entry name" value="Autotransporte_beta_dom_sf"/>
</dbReference>
<dbReference type="AlphaFoldDB" id="A0A6I8M5X9"/>
<dbReference type="SUPFAM" id="SSF103515">
    <property type="entry name" value="Autotransporter"/>
    <property type="match status" value="1"/>
</dbReference>
<sequence length="796" mass="92317">MYIKYNKIIALLFILSSFISKASFKVMYHESDTYMCGLTNYETGEGPEFCPYEKDYEEYPDANVRSGLSTLHSYPILYKDEEMRLEDVLKDENLINMRLILKADTRTLGEKTYIFLGDFIGGMKKIKGTAMVIDKPWVKYKEKRYVGKNSDIDVNNLIEKITPTSGLVESSRYYAKLDNEVDTTTTGKKNVKIAIYDRVSKRKLAGYSTTVLVLKSIEWKDNIEIYKGEDINLEDIIESYNIPSGYTIQIDKSSGISNPLKLNIKTDTNDNYTVDLDINILEEPVIDYRNLTIYKDTVDITKKATELIKNMSVDLNNTYPNRYTISLKEVSNVDTLGNVVFKYEIIDTVKNKRFTKDINISVVNEEITPNFTTGNEFLLGENIDIDKILPGIDREKYDVVIKNKESLNLNENGNKEVLINIISKETGKIFEYRVNLNYVLKEVKLDDLIFEEYENIDETKVSEILSSKLSKYEKYEIIEKKDDLIKVKLFYKNGGYEIGNVHVKRTENKAIKEYFDISSSNKYGKISELTNISSKLLNRIADIDSNEKIHNFWISQNDTFNNDYNKKALNNTFGIKLGYDYLIAKKNTIVGTYLTYNYKKNKKYNMNEFNVSAYFSYRPSDKISVASILEYSYNKAKLRLSEKEYDYNKNDFLVNAFINYNYRVKNDLNIFFVLGDSLIFNLKDNIANNINEIKVKSDFANEIYSNVEISKLFGKKIKLSFGLKAGAYYEMLDFNFNKKEEKENKLSAIVSPSISFDYKITDNIIISLKEILSYKTKKNLEYKLNVDISFKLGDRK</sequence>
<keyword evidence="1" id="KW-0732">Signal</keyword>
<organism evidence="3 4">
    <name type="scientific">Oceanivirga miroungae</name>
    <dbReference type="NCBI Taxonomy" id="1130046"/>
    <lineage>
        <taxon>Bacteria</taxon>
        <taxon>Fusobacteriati</taxon>
        <taxon>Fusobacteriota</taxon>
        <taxon>Fusobacteriia</taxon>
        <taxon>Fusobacteriales</taxon>
        <taxon>Leptotrichiaceae</taxon>
        <taxon>Oceanivirga</taxon>
    </lineage>
</organism>
<dbReference type="InterPro" id="IPR005546">
    <property type="entry name" value="Autotransporte_beta"/>
</dbReference>
<evidence type="ECO:0000313" key="4">
    <source>
        <dbReference type="Proteomes" id="UP000419017"/>
    </source>
</evidence>
<keyword evidence="4" id="KW-1185">Reference proteome</keyword>
<proteinExistence type="predicted"/>
<dbReference type="Proteomes" id="UP000419017">
    <property type="component" value="Unassembled WGS sequence"/>
</dbReference>
<feature type="chain" id="PRO_5026293865" description="Autotransporter domain-containing protein" evidence="1">
    <location>
        <begin position="23"/>
        <end position="796"/>
    </location>
</feature>
<evidence type="ECO:0000256" key="1">
    <source>
        <dbReference type="SAM" id="SignalP"/>
    </source>
</evidence>
<evidence type="ECO:0000259" key="2">
    <source>
        <dbReference type="Pfam" id="PF03797"/>
    </source>
</evidence>